<reference evidence="1" key="1">
    <citation type="journal article" date="2021" name="PeerJ">
        <title>Extensive microbial diversity within the chicken gut microbiome revealed by metagenomics and culture.</title>
        <authorList>
            <person name="Gilroy R."/>
            <person name="Ravi A."/>
            <person name="Getino M."/>
            <person name="Pursley I."/>
            <person name="Horton D.L."/>
            <person name="Alikhan N.F."/>
            <person name="Baker D."/>
            <person name="Gharbi K."/>
            <person name="Hall N."/>
            <person name="Watson M."/>
            <person name="Adriaenssens E.M."/>
            <person name="Foster-Nyarko E."/>
            <person name="Jarju S."/>
            <person name="Secka A."/>
            <person name="Antonio M."/>
            <person name="Oren A."/>
            <person name="Chaudhuri R.R."/>
            <person name="La Ragione R."/>
            <person name="Hildebrand F."/>
            <person name="Pallen M.J."/>
        </authorList>
    </citation>
    <scope>NUCLEOTIDE SEQUENCE</scope>
    <source>
        <strain evidence="1">USAMLcec2-132</strain>
    </source>
</reference>
<protein>
    <submittedName>
        <fullName evidence="1">Uncharacterized protein</fullName>
    </submittedName>
</protein>
<dbReference type="Proteomes" id="UP000823891">
    <property type="component" value="Unassembled WGS sequence"/>
</dbReference>
<evidence type="ECO:0000313" key="2">
    <source>
        <dbReference type="Proteomes" id="UP000823891"/>
    </source>
</evidence>
<name>A0A9D2SSC8_9FIRM</name>
<reference evidence="1" key="2">
    <citation type="submission" date="2021-04" db="EMBL/GenBank/DDBJ databases">
        <authorList>
            <person name="Gilroy R."/>
        </authorList>
    </citation>
    <scope>NUCLEOTIDE SEQUENCE</scope>
    <source>
        <strain evidence="1">USAMLcec2-132</strain>
    </source>
</reference>
<comment type="caution">
    <text evidence="1">The sequence shown here is derived from an EMBL/GenBank/DDBJ whole genome shotgun (WGS) entry which is preliminary data.</text>
</comment>
<sequence>MKAFKIYLTKSSEVASLIADGYKYRAPREEGSIGTIVYGNVDGCDMIPNIYKGENMFFCLAEIESDHQAYEIEFA</sequence>
<gene>
    <name evidence="1" type="ORF">H9761_17145</name>
</gene>
<accession>A0A9D2SSC8</accession>
<organism evidence="1 2">
    <name type="scientific">Candidatus Eisenbergiella merdavium</name>
    <dbReference type="NCBI Taxonomy" id="2838551"/>
    <lineage>
        <taxon>Bacteria</taxon>
        <taxon>Bacillati</taxon>
        <taxon>Bacillota</taxon>
        <taxon>Clostridia</taxon>
        <taxon>Lachnospirales</taxon>
        <taxon>Lachnospiraceae</taxon>
        <taxon>Eisenbergiella</taxon>
    </lineage>
</organism>
<proteinExistence type="predicted"/>
<evidence type="ECO:0000313" key="1">
    <source>
        <dbReference type="EMBL" id="HJC25397.1"/>
    </source>
</evidence>
<dbReference type="EMBL" id="DWWS01000065">
    <property type="protein sequence ID" value="HJC25397.1"/>
    <property type="molecule type" value="Genomic_DNA"/>
</dbReference>
<dbReference type="AlphaFoldDB" id="A0A9D2SSC8"/>